<dbReference type="EMBL" id="QUWK01000005">
    <property type="protein sequence ID" value="RFU95228.1"/>
    <property type="molecule type" value="Genomic_DNA"/>
</dbReference>
<keyword evidence="3" id="KW-1185">Reference proteome</keyword>
<gene>
    <name evidence="2" type="ORF">DYP60_06275</name>
</gene>
<keyword evidence="1" id="KW-0472">Membrane</keyword>
<keyword evidence="1" id="KW-1133">Transmembrane helix</keyword>
<dbReference type="Proteomes" id="UP000264002">
    <property type="component" value="Unassembled WGS sequence"/>
</dbReference>
<dbReference type="NCBIfam" id="TIGR03082">
    <property type="entry name" value="Gneg_AbrB_dup"/>
    <property type="match status" value="2"/>
</dbReference>
<comment type="caution">
    <text evidence="2">The sequence shown here is derived from an EMBL/GenBank/DDBJ whole genome shotgun (WGS) entry which is preliminary data.</text>
</comment>
<feature type="transmembrane region" description="Helical" evidence="1">
    <location>
        <begin position="270"/>
        <end position="291"/>
    </location>
</feature>
<feature type="transmembrane region" description="Helical" evidence="1">
    <location>
        <begin position="190"/>
        <end position="208"/>
    </location>
</feature>
<keyword evidence="1" id="KW-0812">Transmembrane</keyword>
<evidence type="ECO:0000313" key="3">
    <source>
        <dbReference type="Proteomes" id="UP000264002"/>
    </source>
</evidence>
<dbReference type="GO" id="GO:0016020">
    <property type="term" value="C:membrane"/>
    <property type="evidence" value="ECO:0007669"/>
    <property type="project" value="InterPro"/>
</dbReference>
<evidence type="ECO:0000256" key="1">
    <source>
        <dbReference type="SAM" id="Phobius"/>
    </source>
</evidence>
<dbReference type="InterPro" id="IPR017516">
    <property type="entry name" value="AbrB_dup"/>
</dbReference>
<name>A0A372MIL1_9SPIR</name>
<feature type="transmembrane region" description="Helical" evidence="1">
    <location>
        <begin position="214"/>
        <end position="232"/>
    </location>
</feature>
<feature type="transmembrane region" description="Helical" evidence="1">
    <location>
        <begin position="6"/>
        <end position="26"/>
    </location>
</feature>
<dbReference type="AlphaFoldDB" id="A0A372MIL1"/>
<dbReference type="GO" id="GO:0010468">
    <property type="term" value="P:regulation of gene expression"/>
    <property type="evidence" value="ECO:0007669"/>
    <property type="project" value="InterPro"/>
</dbReference>
<protein>
    <submittedName>
        <fullName evidence="2">AbrB family transcriptional regulator</fullName>
    </submittedName>
</protein>
<evidence type="ECO:0000313" key="2">
    <source>
        <dbReference type="EMBL" id="RFU95228.1"/>
    </source>
</evidence>
<feature type="transmembrane region" description="Helical" evidence="1">
    <location>
        <begin position="334"/>
        <end position="352"/>
    </location>
</feature>
<dbReference type="Pfam" id="PF05145">
    <property type="entry name" value="AbrB"/>
    <property type="match status" value="2"/>
</dbReference>
<reference evidence="2 3" key="2">
    <citation type="submission" date="2018-09" db="EMBL/GenBank/DDBJ databases">
        <title>Genome of Sphaerochaeta halotolerans strain 4-11.</title>
        <authorList>
            <person name="Nazina T.N."/>
            <person name="Sokolova D.S."/>
        </authorList>
    </citation>
    <scope>NUCLEOTIDE SEQUENCE [LARGE SCALE GENOMIC DNA]</scope>
    <source>
        <strain evidence="2 3">4-11</strain>
    </source>
</reference>
<feature type="transmembrane region" description="Helical" evidence="1">
    <location>
        <begin position="33"/>
        <end position="50"/>
    </location>
</feature>
<feature type="transmembrane region" description="Helical" evidence="1">
    <location>
        <begin position="88"/>
        <end position="112"/>
    </location>
</feature>
<proteinExistence type="predicted"/>
<dbReference type="RefSeq" id="WP_117330037.1">
    <property type="nucleotide sequence ID" value="NZ_QUWK01000005.1"/>
</dbReference>
<accession>A0A372MIL1</accession>
<organism evidence="2 3">
    <name type="scientific">Sphaerochaeta halotolerans</name>
    <dbReference type="NCBI Taxonomy" id="2293840"/>
    <lineage>
        <taxon>Bacteria</taxon>
        <taxon>Pseudomonadati</taxon>
        <taxon>Spirochaetota</taxon>
        <taxon>Spirochaetia</taxon>
        <taxon>Spirochaetales</taxon>
        <taxon>Sphaerochaetaceae</taxon>
        <taxon>Sphaerochaeta</taxon>
    </lineage>
</organism>
<dbReference type="PANTHER" id="PTHR38457">
    <property type="entry name" value="REGULATOR ABRB-RELATED"/>
    <property type="match status" value="1"/>
</dbReference>
<feature type="transmembrane region" description="Helical" evidence="1">
    <location>
        <begin position="147"/>
        <end position="169"/>
    </location>
</feature>
<dbReference type="InterPro" id="IPR007820">
    <property type="entry name" value="AbrB_fam"/>
</dbReference>
<dbReference type="PANTHER" id="PTHR38457:SF1">
    <property type="entry name" value="REGULATOR ABRB-RELATED"/>
    <property type="match status" value="1"/>
</dbReference>
<reference evidence="3" key="1">
    <citation type="submission" date="2018-08" db="EMBL/GenBank/DDBJ databases">
        <authorList>
            <person name="Grouzdev D.S."/>
            <person name="Krutkina M.S."/>
        </authorList>
    </citation>
    <scope>NUCLEOTIDE SEQUENCE [LARGE SCALE GENOMIC DNA]</scope>
    <source>
        <strain evidence="3">4-11</strain>
    </source>
</reference>
<sequence>MHQGFPMNLLPLLILHGAGVAGALLLRRLRIPAGTLIGALVAVMILNSFQSTATTYPKDLRVFVQIFSGLVIGTRFTRADIKTLKTMVFPVIILVVTLLTTNLLFAFIMYHFTSLSFMTSFFACAPGGVSDLALVATDFGAVMEHVALLQLFRLVSVIIVFPPMIRAMLKIDETVSPAKEKSRAGSSKSVPSHWFLVTIACAFAGGLLLNAAGIPAGAILGSIVGVALLNLASDKATYPRILKMLVQIAAGSYIGSRITIQTLFDIKILLLPAVILTIELFFMAFFTAAILHKICHLDWATSLFSSTPGGIQEMGLISDELGLETPKIVLMHTFRILAVLGVLPLIAGLFGGI</sequence>